<sequence>MEATVISLYWPSVRLQGPLRTGVLVRSGSLALSLAFNAVDPRTTGSTKSFPAMPRGPKYSVRTGPKFERLIGSWLAGAIFSKNPPLGIRHKRAVNLDRSQLPVSQALATRYLRDVAQLEVLVEKFKLVVPNCVCTLYVFTNRIQSSKRGGFSLAGQRGTFIFRQLHKTGCTLSTIPLPFYSVSVLHGDTFWSIQWKSMSSHPARNVLQPTGTTLPLELELEEDIEKEIHHFVQLTRMGHYTDAQKFFDNTLGKHDHLFPVVAEYADMLLEQGRYRHAAEFLNEHIRAKEEIFDPDEMQLLKIMKALAEIYSKGALRSALVEAKRAWSLLDLEGKQRLEDLNEVQAS</sequence>
<reference evidence="1 2" key="1">
    <citation type="journal article" date="2005" name="Nature">
        <title>Genome sequencing and analysis of Aspergillus oryzae.</title>
        <authorList>
            <person name="Machida M."/>
            <person name="Asai K."/>
            <person name="Sano M."/>
            <person name="Tanaka T."/>
            <person name="Kumagai T."/>
            <person name="Terai G."/>
            <person name="Kusumoto K."/>
            <person name="Arima T."/>
            <person name="Akita O."/>
            <person name="Kashiwagi Y."/>
            <person name="Abe K."/>
            <person name="Gomi K."/>
            <person name="Horiuchi H."/>
            <person name="Kitamoto K."/>
            <person name="Kobayashi T."/>
            <person name="Takeuchi M."/>
            <person name="Denning D.W."/>
            <person name="Galagan J.E."/>
            <person name="Nierman W.C."/>
            <person name="Yu J."/>
            <person name="Archer D.B."/>
            <person name="Bennett J.W."/>
            <person name="Bhatnagar D."/>
            <person name="Cleveland T.E."/>
            <person name="Fedorova N.D."/>
            <person name="Gotoh O."/>
            <person name="Horikawa H."/>
            <person name="Hosoyama A."/>
            <person name="Ichinomiya M."/>
            <person name="Igarashi R."/>
            <person name="Iwashita K."/>
            <person name="Juvvadi P.R."/>
            <person name="Kato M."/>
            <person name="Kato Y."/>
            <person name="Kin T."/>
            <person name="Kokubun A."/>
            <person name="Maeda H."/>
            <person name="Maeyama N."/>
            <person name="Maruyama J."/>
            <person name="Nagasaki H."/>
            <person name="Nakajima T."/>
            <person name="Oda K."/>
            <person name="Okada K."/>
            <person name="Paulsen I."/>
            <person name="Sakamoto K."/>
            <person name="Sawano T."/>
            <person name="Takahashi M."/>
            <person name="Takase K."/>
            <person name="Terabayashi Y."/>
            <person name="Wortman J."/>
            <person name="Yamada O."/>
            <person name="Yamagata Y."/>
            <person name="Anazawa H."/>
            <person name="Hata Y."/>
            <person name="Koide Y."/>
            <person name="Komori T."/>
            <person name="Koyama Y."/>
            <person name="Minetoki T."/>
            <person name="Suharnan S."/>
            <person name="Tanaka A."/>
            <person name="Isono K."/>
            <person name="Kuhara S."/>
            <person name="Ogasawara N."/>
            <person name="Kikuchi H."/>
        </authorList>
    </citation>
    <scope>NUCLEOTIDE SEQUENCE [LARGE SCALE GENOMIC DNA]</scope>
    <source>
        <strain evidence="2">ATCC 42149 / RIB 40</strain>
    </source>
</reference>
<dbReference type="AlphaFoldDB" id="Q2U4S3"/>
<name>Q2U4S3_ASPOR</name>
<dbReference type="EMBL" id="BA000054">
    <property type="protein sequence ID" value="BAE63442.1"/>
    <property type="molecule type" value="Genomic_DNA"/>
</dbReference>
<dbReference type="RefSeq" id="XP_023092747.1">
    <property type="nucleotide sequence ID" value="XM_023238105.1"/>
</dbReference>
<dbReference type="InterPro" id="IPR011990">
    <property type="entry name" value="TPR-like_helical_dom_sf"/>
</dbReference>
<dbReference type="HOGENOM" id="CLU_813740_0_0_1"/>
<dbReference type="Gene3D" id="1.25.40.10">
    <property type="entry name" value="Tetratricopeptide repeat domain"/>
    <property type="match status" value="1"/>
</dbReference>
<dbReference type="EMBL" id="AP007167">
    <property type="protein sequence ID" value="BAE63442.1"/>
    <property type="molecule type" value="Genomic_DNA"/>
</dbReference>
<evidence type="ECO:0000313" key="2">
    <source>
        <dbReference type="Proteomes" id="UP000006564"/>
    </source>
</evidence>
<keyword evidence="2" id="KW-1185">Reference proteome</keyword>
<proteinExistence type="predicted"/>
<dbReference type="SUPFAM" id="SSF48452">
    <property type="entry name" value="TPR-like"/>
    <property type="match status" value="1"/>
</dbReference>
<protein>
    <submittedName>
        <fullName evidence="1">DNA, SC020</fullName>
    </submittedName>
</protein>
<organism evidence="1 2">
    <name type="scientific">Aspergillus oryzae (strain ATCC 42149 / RIB 40)</name>
    <name type="common">Yellow koji mold</name>
    <dbReference type="NCBI Taxonomy" id="510516"/>
    <lineage>
        <taxon>Eukaryota</taxon>
        <taxon>Fungi</taxon>
        <taxon>Dikarya</taxon>
        <taxon>Ascomycota</taxon>
        <taxon>Pezizomycotina</taxon>
        <taxon>Eurotiomycetes</taxon>
        <taxon>Eurotiomycetidae</taxon>
        <taxon>Eurotiales</taxon>
        <taxon>Aspergillaceae</taxon>
        <taxon>Aspergillus</taxon>
        <taxon>Aspergillus subgen. Circumdati</taxon>
    </lineage>
</organism>
<evidence type="ECO:0000313" key="1">
    <source>
        <dbReference type="EMBL" id="BAE63442.1"/>
    </source>
</evidence>
<dbReference type="KEGG" id="aor:AO090020000224"/>
<dbReference type="GeneID" id="5996661"/>
<accession>Q2U4S3</accession>
<dbReference type="Proteomes" id="UP000006564">
    <property type="component" value="Chromosome 6"/>
</dbReference>
<gene>
    <name evidence="1" type="ORF">AO090020000224</name>
</gene>